<dbReference type="EMBL" id="JANJYJ010000004">
    <property type="protein sequence ID" value="KAK3219987.1"/>
    <property type="molecule type" value="Genomic_DNA"/>
</dbReference>
<organism evidence="1 2">
    <name type="scientific">Dipteronia sinensis</name>
    <dbReference type="NCBI Taxonomy" id="43782"/>
    <lineage>
        <taxon>Eukaryota</taxon>
        <taxon>Viridiplantae</taxon>
        <taxon>Streptophyta</taxon>
        <taxon>Embryophyta</taxon>
        <taxon>Tracheophyta</taxon>
        <taxon>Spermatophyta</taxon>
        <taxon>Magnoliopsida</taxon>
        <taxon>eudicotyledons</taxon>
        <taxon>Gunneridae</taxon>
        <taxon>Pentapetalae</taxon>
        <taxon>rosids</taxon>
        <taxon>malvids</taxon>
        <taxon>Sapindales</taxon>
        <taxon>Sapindaceae</taxon>
        <taxon>Hippocastanoideae</taxon>
        <taxon>Acereae</taxon>
        <taxon>Dipteronia</taxon>
    </lineage>
</organism>
<evidence type="ECO:0008006" key="3">
    <source>
        <dbReference type="Google" id="ProtNLM"/>
    </source>
</evidence>
<dbReference type="InterPro" id="IPR040256">
    <property type="entry name" value="At4g02000-like"/>
</dbReference>
<evidence type="ECO:0000313" key="1">
    <source>
        <dbReference type="EMBL" id="KAK3219987.1"/>
    </source>
</evidence>
<protein>
    <recommendedName>
        <fullName evidence="3">DUF4283 domain-containing protein</fullName>
    </recommendedName>
</protein>
<evidence type="ECO:0000313" key="2">
    <source>
        <dbReference type="Proteomes" id="UP001281410"/>
    </source>
</evidence>
<sequence length="122" mass="13941">MGLIGRIWKVKEEVDIEFVQSNVYTFHFKSVDDRIHVLARWPWTFDVDLIVLVEPSGKGDIENMNFSRNECWVQIHLVPLLSMTTEIGWFLENLVGDVSDVDAGINGDCSGIFLRVCVKIDV</sequence>
<dbReference type="Proteomes" id="UP001281410">
    <property type="component" value="Unassembled WGS sequence"/>
</dbReference>
<dbReference type="PANTHER" id="PTHR31286">
    <property type="entry name" value="GLYCINE-RICH CELL WALL STRUCTURAL PROTEIN 1.8-LIKE"/>
    <property type="match status" value="1"/>
</dbReference>
<reference evidence="1" key="1">
    <citation type="journal article" date="2023" name="Plant J.">
        <title>Genome sequences and population genomics provide insights into the demographic history, inbreeding, and mutation load of two 'living fossil' tree species of Dipteronia.</title>
        <authorList>
            <person name="Feng Y."/>
            <person name="Comes H.P."/>
            <person name="Chen J."/>
            <person name="Zhu S."/>
            <person name="Lu R."/>
            <person name="Zhang X."/>
            <person name="Li P."/>
            <person name="Qiu J."/>
            <person name="Olsen K.M."/>
            <person name="Qiu Y."/>
        </authorList>
    </citation>
    <scope>NUCLEOTIDE SEQUENCE</scope>
    <source>
        <strain evidence="1">NBL</strain>
    </source>
</reference>
<keyword evidence="2" id="KW-1185">Reference proteome</keyword>
<comment type="caution">
    <text evidence="1">The sequence shown here is derived from an EMBL/GenBank/DDBJ whole genome shotgun (WGS) entry which is preliminary data.</text>
</comment>
<gene>
    <name evidence="1" type="ORF">Dsin_013957</name>
</gene>
<dbReference type="AlphaFoldDB" id="A0AAE0AM27"/>
<accession>A0AAE0AM27</accession>
<name>A0AAE0AM27_9ROSI</name>
<proteinExistence type="predicted"/>
<dbReference type="PANTHER" id="PTHR31286:SF167">
    <property type="entry name" value="OS09G0268800 PROTEIN"/>
    <property type="match status" value="1"/>
</dbReference>